<dbReference type="SUPFAM" id="SSF48452">
    <property type="entry name" value="TPR-like"/>
    <property type="match status" value="1"/>
</dbReference>
<dbReference type="Ensembl" id="ENSPSNT00000008645.1">
    <property type="protein sequence ID" value="ENSPSNP00000007617.1"/>
    <property type="gene ID" value="ENSPSNG00000005633.1"/>
</dbReference>
<keyword evidence="2" id="KW-1185">Reference proteome</keyword>
<proteinExistence type="predicted"/>
<dbReference type="PANTHER" id="PTHR15175:SF4">
    <property type="entry name" value="NADPH OXIDASE ACTIVATOR 1"/>
    <property type="match status" value="1"/>
</dbReference>
<dbReference type="GO" id="GO:0016176">
    <property type="term" value="F:superoxide-generating NADPH oxidase activator activity"/>
    <property type="evidence" value="ECO:0007669"/>
    <property type="project" value="TreeGrafter"/>
</dbReference>
<reference evidence="1" key="1">
    <citation type="submission" date="2019-08" db="EMBL/GenBank/DDBJ databases">
        <title>Phocoena sinus (Vaquita) genome, mPhoSin1, primary haplotype.</title>
        <authorList>
            <person name="Morin P."/>
            <person name="Mountcastle J."/>
            <person name="Fungtammasan C."/>
            <person name="Rhie A."/>
            <person name="Rojas-Bracho L."/>
            <person name="Smith C.R."/>
            <person name="Taylor B.L."/>
            <person name="Gulland F.M.D."/>
            <person name="Musser W."/>
            <person name="Houck M."/>
            <person name="Haase B."/>
            <person name="Paez S."/>
            <person name="Howe K."/>
            <person name="Torrance J."/>
            <person name="Formenti G."/>
            <person name="Phillippy A."/>
            <person name="Ryder O."/>
            <person name="Jarvis E.D."/>
            <person name="Fedrigo O."/>
        </authorList>
    </citation>
    <scope>NUCLEOTIDE SEQUENCE [LARGE SCALE GENOMIC DNA]</scope>
</reference>
<evidence type="ECO:0000313" key="1">
    <source>
        <dbReference type="Ensembl" id="ENSPSNP00000007617.1"/>
    </source>
</evidence>
<reference evidence="1" key="2">
    <citation type="submission" date="2025-08" db="UniProtKB">
        <authorList>
            <consortium name="Ensembl"/>
        </authorList>
    </citation>
    <scope>IDENTIFICATION</scope>
</reference>
<organism evidence="1 2">
    <name type="scientific">Phocoena sinus</name>
    <name type="common">Vaquita</name>
    <dbReference type="NCBI Taxonomy" id="42100"/>
    <lineage>
        <taxon>Eukaryota</taxon>
        <taxon>Metazoa</taxon>
        <taxon>Chordata</taxon>
        <taxon>Craniata</taxon>
        <taxon>Vertebrata</taxon>
        <taxon>Euteleostomi</taxon>
        <taxon>Mammalia</taxon>
        <taxon>Eutheria</taxon>
        <taxon>Laurasiatheria</taxon>
        <taxon>Artiodactyla</taxon>
        <taxon>Whippomorpha</taxon>
        <taxon>Cetacea</taxon>
        <taxon>Odontoceti</taxon>
        <taxon>Phocoenidae</taxon>
        <taxon>Phocoena</taxon>
    </lineage>
</organism>
<dbReference type="Gene3D" id="1.25.40.10">
    <property type="entry name" value="Tetratricopeptide repeat domain"/>
    <property type="match status" value="1"/>
</dbReference>
<dbReference type="PANTHER" id="PTHR15175">
    <property type="entry name" value="NEUTROPHIL CYTOSOLIC FACTOR 2, NEUTROPHIL NADPH OXIDASE FACTOR 2"/>
    <property type="match status" value="1"/>
</dbReference>
<dbReference type="InterPro" id="IPR011990">
    <property type="entry name" value="TPR-like_helical_dom_sf"/>
</dbReference>
<dbReference type="InterPro" id="IPR051864">
    <property type="entry name" value="NCF2_NOXA1"/>
</dbReference>
<dbReference type="AlphaFoldDB" id="A0A8C9BS60"/>
<reference evidence="1" key="3">
    <citation type="submission" date="2025-09" db="UniProtKB">
        <authorList>
            <consortium name="Ensembl"/>
        </authorList>
    </citation>
    <scope>IDENTIFICATION</scope>
</reference>
<accession>A0A8C9BS60</accession>
<dbReference type="GeneTree" id="ENSGT00530000063843"/>
<sequence length="121" mass="13170">LHHCSRSWGSVGLGEAPPPALWQLRASTPGSPAAHRFREALSDFQRTLAQLRGNAAIDYTQLGLRFKLQAWEVLFSVAAVQSQLGLWAEATHSLEEAISKGPEGARDDLDIALGQVQVRGR</sequence>
<dbReference type="Proteomes" id="UP000694554">
    <property type="component" value="Chromosome 6"/>
</dbReference>
<evidence type="ECO:0000313" key="2">
    <source>
        <dbReference type="Proteomes" id="UP000694554"/>
    </source>
</evidence>
<protein>
    <submittedName>
        <fullName evidence="1">Uncharacterized protein</fullName>
    </submittedName>
</protein>
<name>A0A8C9BS60_PHOSS</name>
<dbReference type="GO" id="GO:0042554">
    <property type="term" value="P:superoxide anion generation"/>
    <property type="evidence" value="ECO:0007669"/>
    <property type="project" value="TreeGrafter"/>
</dbReference>